<protein>
    <recommendedName>
        <fullName evidence="8">Probable membrane transporter protein</fullName>
    </recommendedName>
</protein>
<keyword evidence="3" id="KW-0813">Transport</keyword>
<feature type="transmembrane region" description="Helical" evidence="8">
    <location>
        <begin position="69"/>
        <end position="88"/>
    </location>
</feature>
<feature type="transmembrane region" description="Helical" evidence="8">
    <location>
        <begin position="164"/>
        <end position="185"/>
    </location>
</feature>
<feature type="transmembrane region" description="Helical" evidence="8">
    <location>
        <begin position="94"/>
        <end position="113"/>
    </location>
</feature>
<dbReference type="Pfam" id="PF01925">
    <property type="entry name" value="TauE"/>
    <property type="match status" value="1"/>
</dbReference>
<evidence type="ECO:0000256" key="1">
    <source>
        <dbReference type="ARBA" id="ARBA00004651"/>
    </source>
</evidence>
<evidence type="ECO:0000256" key="6">
    <source>
        <dbReference type="ARBA" id="ARBA00022989"/>
    </source>
</evidence>
<keyword evidence="5 8" id="KW-0812">Transmembrane</keyword>
<gene>
    <name evidence="9" type="ORF">OS145_07297</name>
</gene>
<organism evidence="9 10">
    <name type="scientific">Idiomarina baltica OS145</name>
    <dbReference type="NCBI Taxonomy" id="314276"/>
    <lineage>
        <taxon>Bacteria</taxon>
        <taxon>Pseudomonadati</taxon>
        <taxon>Pseudomonadota</taxon>
        <taxon>Gammaproteobacteria</taxon>
        <taxon>Alteromonadales</taxon>
        <taxon>Idiomarinaceae</taxon>
        <taxon>Idiomarina</taxon>
    </lineage>
</organism>
<feature type="transmembrane region" description="Helical" evidence="8">
    <location>
        <begin position="191"/>
        <end position="210"/>
    </location>
</feature>
<sequence>MEYIYAAVIIFFATTLQGISGFGSGLVSVPLLVLFLPMTTITPTLSIVNVFLSAIIYYKNRHAAHPRQWLWLLGAGFAFSIVGSLLLVEVNERAIQWLLGLLILTVVAVLVSGRNLPTFNHRPGHVGVGATSGILNGLMTLGGPPIILFLANAKVDKTTFRATLALFFLVIAIANVLTFSTQGVYQRSHLTLLLAMVPCAMLGALFGHYLQRFVVEQQFKRLTLGLMLLSGVSVLFQAIWST</sequence>
<evidence type="ECO:0000256" key="7">
    <source>
        <dbReference type="ARBA" id="ARBA00023136"/>
    </source>
</evidence>
<dbReference type="Proteomes" id="UP000016543">
    <property type="component" value="Unassembled WGS sequence"/>
</dbReference>
<proteinExistence type="inferred from homology"/>
<evidence type="ECO:0000256" key="3">
    <source>
        <dbReference type="ARBA" id="ARBA00022448"/>
    </source>
</evidence>
<dbReference type="EMBL" id="AAMX01000009">
    <property type="protein sequence ID" value="EAQ32063.1"/>
    <property type="molecule type" value="Genomic_DNA"/>
</dbReference>
<evidence type="ECO:0000256" key="4">
    <source>
        <dbReference type="ARBA" id="ARBA00022475"/>
    </source>
</evidence>
<reference evidence="9 10" key="1">
    <citation type="submission" date="2006-01" db="EMBL/GenBank/DDBJ databases">
        <authorList>
            <person name="Brettar I."/>
            <person name="Hofle M."/>
            <person name="Ferriera S."/>
            <person name="Johnson J."/>
            <person name="Kravitz S."/>
            <person name="Halpern A."/>
            <person name="Remington K."/>
            <person name="Beeson K."/>
            <person name="Tran B."/>
            <person name="Rogers Y.-H."/>
            <person name="Friedman R."/>
            <person name="Venter J.C."/>
        </authorList>
    </citation>
    <scope>NUCLEOTIDE SEQUENCE [LARGE SCALE GENOMIC DNA]</scope>
    <source>
        <strain evidence="9 10">OS145</strain>
    </source>
</reference>
<keyword evidence="4 8" id="KW-1003">Cell membrane</keyword>
<evidence type="ECO:0000256" key="5">
    <source>
        <dbReference type="ARBA" id="ARBA00022692"/>
    </source>
</evidence>
<evidence type="ECO:0000256" key="8">
    <source>
        <dbReference type="RuleBase" id="RU363041"/>
    </source>
</evidence>
<evidence type="ECO:0000313" key="10">
    <source>
        <dbReference type="Proteomes" id="UP000016543"/>
    </source>
</evidence>
<keyword evidence="6 8" id="KW-1133">Transmembrane helix</keyword>
<evidence type="ECO:0000313" key="9">
    <source>
        <dbReference type="EMBL" id="EAQ32063.1"/>
    </source>
</evidence>
<keyword evidence="10" id="KW-1185">Reference proteome</keyword>
<evidence type="ECO:0000256" key="2">
    <source>
        <dbReference type="ARBA" id="ARBA00009142"/>
    </source>
</evidence>
<dbReference type="PANTHER" id="PTHR30269:SF37">
    <property type="entry name" value="MEMBRANE TRANSPORTER PROTEIN"/>
    <property type="match status" value="1"/>
</dbReference>
<accession>A0ABP2CSF3</accession>
<feature type="transmembrane region" description="Helical" evidence="8">
    <location>
        <begin position="31"/>
        <end position="57"/>
    </location>
</feature>
<dbReference type="InterPro" id="IPR052017">
    <property type="entry name" value="TSUP"/>
</dbReference>
<dbReference type="RefSeq" id="WP_006956043.1">
    <property type="nucleotide sequence ID" value="NZ_CH672406.1"/>
</dbReference>
<comment type="subcellular location">
    <subcellularLocation>
        <location evidence="1 8">Cell membrane</location>
        <topology evidence="1 8">Multi-pass membrane protein</topology>
    </subcellularLocation>
</comment>
<comment type="similarity">
    <text evidence="2 8">Belongs to the 4-toluene sulfonate uptake permease (TSUP) (TC 2.A.102) family.</text>
</comment>
<dbReference type="PANTHER" id="PTHR30269">
    <property type="entry name" value="TRANSMEMBRANE PROTEIN YFCA"/>
    <property type="match status" value="1"/>
</dbReference>
<dbReference type="InterPro" id="IPR002781">
    <property type="entry name" value="TM_pro_TauE-like"/>
</dbReference>
<feature type="transmembrane region" description="Helical" evidence="8">
    <location>
        <begin position="222"/>
        <end position="240"/>
    </location>
</feature>
<keyword evidence="7 8" id="KW-0472">Membrane</keyword>
<name>A0ABP2CSF3_9GAMM</name>
<comment type="caution">
    <text evidence="9">The sequence shown here is derived from an EMBL/GenBank/DDBJ whole genome shotgun (WGS) entry which is preliminary data.</text>
</comment>